<dbReference type="GO" id="GO:0043138">
    <property type="term" value="F:3'-5' DNA helicase activity"/>
    <property type="evidence" value="ECO:0007669"/>
    <property type="project" value="UniProtKB-EC"/>
</dbReference>
<keyword evidence="2 12" id="KW-0547">Nucleotide-binding</keyword>
<keyword evidence="6" id="KW-0238">DNA-binding</keyword>
<dbReference type="PROSITE" id="PS51198">
    <property type="entry name" value="UVRD_HELICASE_ATP_BIND"/>
    <property type="match status" value="1"/>
</dbReference>
<evidence type="ECO:0000256" key="3">
    <source>
        <dbReference type="ARBA" id="ARBA00022801"/>
    </source>
</evidence>
<proteinExistence type="inferred from homology"/>
<dbReference type="InterPro" id="IPR014017">
    <property type="entry name" value="DNA_helicase_UvrD-like_C"/>
</dbReference>
<evidence type="ECO:0000256" key="5">
    <source>
        <dbReference type="ARBA" id="ARBA00022840"/>
    </source>
</evidence>
<accession>G2Z4X0</accession>
<evidence type="ECO:0000259" key="13">
    <source>
        <dbReference type="PROSITE" id="PS51198"/>
    </source>
</evidence>
<keyword evidence="3 12" id="KW-0378">Hydrolase</keyword>
<dbReference type="PANTHER" id="PTHR11070">
    <property type="entry name" value="UVRD / RECB / PCRA DNA HELICASE FAMILY MEMBER"/>
    <property type="match status" value="1"/>
</dbReference>
<dbReference type="PANTHER" id="PTHR11070:SF2">
    <property type="entry name" value="ATP-DEPENDENT DNA HELICASE SRS2"/>
    <property type="match status" value="1"/>
</dbReference>
<evidence type="ECO:0000256" key="2">
    <source>
        <dbReference type="ARBA" id="ARBA00022741"/>
    </source>
</evidence>
<dbReference type="GO" id="GO:0016887">
    <property type="term" value="F:ATP hydrolysis activity"/>
    <property type="evidence" value="ECO:0007669"/>
    <property type="project" value="RHEA"/>
</dbReference>
<evidence type="ECO:0000256" key="6">
    <source>
        <dbReference type="ARBA" id="ARBA00023125"/>
    </source>
</evidence>
<evidence type="ECO:0000256" key="4">
    <source>
        <dbReference type="ARBA" id="ARBA00022806"/>
    </source>
</evidence>
<dbReference type="CDD" id="cd17932">
    <property type="entry name" value="DEXQc_UvrD"/>
    <property type="match status" value="1"/>
</dbReference>
<keyword evidence="5 12" id="KW-0067">ATP-binding</keyword>
<evidence type="ECO:0000256" key="12">
    <source>
        <dbReference type="PROSITE-ProRule" id="PRU00560"/>
    </source>
</evidence>
<dbReference type="PROSITE" id="PS51217">
    <property type="entry name" value="UVRD_HELICASE_CTER"/>
    <property type="match status" value="1"/>
</dbReference>
<sequence>MTIQEEIINHKEGALLVMASAGSGKTRVLTERIKELLKNESEKFHVLALTFTNKAAEELKERLSDVKNIEKRAFVGTFHSFCLEVIQSHGYAINKSVQPHIFEKNEDRTNLLIQVFEKPENWDLRKHYENKDAREKQLFISNALTYISKKKKQLKGIEKFDFLDGDNEKELIQKMYSEYNDLLILQNAMDFDDVLIYAYQIFSDRPAIAKLYRNQFKYLFIDEAQDLNFAQYELLKIICNGEHRNVMMVGDVKQSLYDFNGSDYVYMKNNFIKDFNAETKKLNTNFRSSKKIIEVANSVYADAMQGSDSIVTGKFKIFDNCEDEKAEANAIVEEIKKYLKQGKYQEDGFIGDTISYKDIAILARSRYLLKNVEDLLTQEGLPSYLKKGSDSLFFDSQLMKIFDLGLRILINPVDVLHFSEILEIYSITTNISNLNNLSGLEKLKSIHNFITEDDKVLYSLLLESWTILNNQNKFNLREALVPIMSLFEVENIFKVNEPYEEYEGKTIDENTAIRFDIEELEKYYSIYARNTPAELKSLTHFKTQLSLGLILPEKEENGIVLSTIHLAKGLEYEIVFVLGLDDGSLPFYKSKQSGGKALSEEKNIFYVAVTRAKRALYLSYPKSRTMPWNPYSIKTMTPSEFLNGLKELEN</sequence>
<dbReference type="KEGG" id="fbr:FBFL15_2692"/>
<dbReference type="Gene3D" id="1.10.486.10">
    <property type="entry name" value="PCRA, domain 4"/>
    <property type="match status" value="1"/>
</dbReference>
<keyword evidence="4 12" id="KW-0347">Helicase</keyword>
<gene>
    <name evidence="15" type="primary">pcrA</name>
    <name evidence="15" type="ordered locus">FBFL15_2692</name>
</gene>
<organism evidence="15 16">
    <name type="scientific">Flavobacterium branchiophilum (strain FL-15)</name>
    <dbReference type="NCBI Taxonomy" id="1034807"/>
    <lineage>
        <taxon>Bacteria</taxon>
        <taxon>Pseudomonadati</taxon>
        <taxon>Bacteroidota</taxon>
        <taxon>Flavobacteriia</taxon>
        <taxon>Flavobacteriales</taxon>
        <taxon>Flavobacteriaceae</taxon>
        <taxon>Flavobacterium</taxon>
    </lineage>
</organism>
<dbReference type="Pfam" id="PF13361">
    <property type="entry name" value="UvrD_C"/>
    <property type="match status" value="1"/>
</dbReference>
<name>G2Z4X0_FLABF</name>
<dbReference type="RefSeq" id="WP_014085134.1">
    <property type="nucleotide sequence ID" value="NC_016001.1"/>
</dbReference>
<evidence type="ECO:0000256" key="8">
    <source>
        <dbReference type="ARBA" id="ARBA00034617"/>
    </source>
</evidence>
<dbReference type="STRING" id="1034807.FBFL15_2692"/>
<dbReference type="EMBL" id="FQ859183">
    <property type="protein sequence ID" value="CCB70682.1"/>
    <property type="molecule type" value="Genomic_DNA"/>
</dbReference>
<feature type="binding site" evidence="12">
    <location>
        <begin position="19"/>
        <end position="26"/>
    </location>
    <ligand>
        <name>ATP</name>
        <dbReference type="ChEBI" id="CHEBI:30616"/>
    </ligand>
</feature>
<feature type="domain" description="UvrD-like helicase C-terminal" evidence="14">
    <location>
        <begin position="284"/>
        <end position="569"/>
    </location>
</feature>
<dbReference type="eggNOG" id="COG0210">
    <property type="taxonomic scope" value="Bacteria"/>
</dbReference>
<dbReference type="Proteomes" id="UP000009186">
    <property type="component" value="Chromosome"/>
</dbReference>
<dbReference type="GO" id="GO:0003677">
    <property type="term" value="F:DNA binding"/>
    <property type="evidence" value="ECO:0007669"/>
    <property type="project" value="UniProtKB-KW"/>
</dbReference>
<evidence type="ECO:0000256" key="7">
    <source>
        <dbReference type="ARBA" id="ARBA00023235"/>
    </source>
</evidence>
<feature type="domain" description="UvrD-like helicase ATP-binding" evidence="13">
    <location>
        <begin position="1"/>
        <end position="289"/>
    </location>
</feature>
<evidence type="ECO:0000313" key="15">
    <source>
        <dbReference type="EMBL" id="CCB70682.1"/>
    </source>
</evidence>
<dbReference type="InterPro" id="IPR000212">
    <property type="entry name" value="DNA_helicase_UvrD/REP"/>
</dbReference>
<evidence type="ECO:0000256" key="11">
    <source>
        <dbReference type="ARBA" id="ARBA00048988"/>
    </source>
</evidence>
<dbReference type="AlphaFoldDB" id="G2Z4X0"/>
<protein>
    <recommendedName>
        <fullName evidence="9">DNA 3'-5' helicase</fullName>
        <ecNumber evidence="9">5.6.2.4</ecNumber>
    </recommendedName>
    <alternativeName>
        <fullName evidence="10">DNA 3'-5' helicase II</fullName>
    </alternativeName>
</protein>
<dbReference type="InterPro" id="IPR027417">
    <property type="entry name" value="P-loop_NTPase"/>
</dbReference>
<evidence type="ECO:0000256" key="10">
    <source>
        <dbReference type="ARBA" id="ARBA00034923"/>
    </source>
</evidence>
<comment type="similarity">
    <text evidence="1">Belongs to the helicase family. UvrD subfamily.</text>
</comment>
<dbReference type="Gene3D" id="3.40.50.300">
    <property type="entry name" value="P-loop containing nucleotide triphosphate hydrolases"/>
    <property type="match status" value="2"/>
</dbReference>
<keyword evidence="7" id="KW-0413">Isomerase</keyword>
<evidence type="ECO:0000313" key="16">
    <source>
        <dbReference type="Proteomes" id="UP000009186"/>
    </source>
</evidence>
<dbReference type="InterPro" id="IPR013986">
    <property type="entry name" value="DExx_box_DNA_helicase_dom_sf"/>
</dbReference>
<dbReference type="SUPFAM" id="SSF52540">
    <property type="entry name" value="P-loop containing nucleoside triphosphate hydrolases"/>
    <property type="match status" value="1"/>
</dbReference>
<dbReference type="Gene3D" id="1.10.10.160">
    <property type="match status" value="1"/>
</dbReference>
<reference evidence="15 16" key="1">
    <citation type="journal article" date="2011" name="Appl. Environ. Microbiol.">
        <title>Complete genome sequence of the fish pathogen Flavobacterium branchiophilum.</title>
        <authorList>
            <consortium name="1:IP"/>
            <consortium name="Microbial Evolutionary Genomics,F-75015 Paris"/>
            <consortium name="France 2:CNRS"/>
            <consortium name="URA2171"/>
            <consortium name="F-75015 Paris,France 3:Unite de Virologie et Immunologie Mol."/>
            <consortium name="INRA,78352 Jouy en Josas Cedex"/>
            <consortium name="France. 4:Unite de Mathemathique"/>
            <consortium name="Informatique et Genome,INRA"/>
            <consortium name="78352 Jouy en Josas Cedex"/>
            <consortium name="France. 5:CEA/Genoscope"/>
            <consortium name="Evry"/>
            <consortium name="France"/>
            <person name="Touchon M."/>
            <person name="Barbier P."/>
            <person name="Bernardet J.F."/>
            <person name="Loux V."/>
            <person name="Vacherie B."/>
            <person name="Barbe V."/>
            <person name="Rocha E.P."/>
            <person name="Duchaud E."/>
        </authorList>
    </citation>
    <scope>NUCLEOTIDE SEQUENCE [LARGE SCALE GENOMIC DNA]</scope>
    <source>
        <strain evidence="15 16">FL-15</strain>
    </source>
</reference>
<dbReference type="HOGENOM" id="CLU_004585_5_2_10"/>
<keyword evidence="16" id="KW-1185">Reference proteome</keyword>
<dbReference type="Pfam" id="PF00580">
    <property type="entry name" value="UvrD-helicase"/>
    <property type="match status" value="1"/>
</dbReference>
<evidence type="ECO:0000256" key="9">
    <source>
        <dbReference type="ARBA" id="ARBA00034808"/>
    </source>
</evidence>
<evidence type="ECO:0000256" key="1">
    <source>
        <dbReference type="ARBA" id="ARBA00009922"/>
    </source>
</evidence>
<dbReference type="InterPro" id="IPR014016">
    <property type="entry name" value="UvrD-like_ATP-bd"/>
</dbReference>
<dbReference type="EC" id="5.6.2.4" evidence="9"/>
<comment type="catalytic activity">
    <reaction evidence="8">
        <text>Couples ATP hydrolysis with the unwinding of duplex DNA by translocating in the 3'-5' direction.</text>
        <dbReference type="EC" id="5.6.2.4"/>
    </reaction>
</comment>
<evidence type="ECO:0000259" key="14">
    <source>
        <dbReference type="PROSITE" id="PS51217"/>
    </source>
</evidence>
<dbReference type="GO" id="GO:0005524">
    <property type="term" value="F:ATP binding"/>
    <property type="evidence" value="ECO:0007669"/>
    <property type="project" value="UniProtKB-UniRule"/>
</dbReference>
<dbReference type="GO" id="GO:0000725">
    <property type="term" value="P:recombinational repair"/>
    <property type="evidence" value="ECO:0007669"/>
    <property type="project" value="TreeGrafter"/>
</dbReference>
<comment type="catalytic activity">
    <reaction evidence="11">
        <text>ATP + H2O = ADP + phosphate + H(+)</text>
        <dbReference type="Rhea" id="RHEA:13065"/>
        <dbReference type="ChEBI" id="CHEBI:15377"/>
        <dbReference type="ChEBI" id="CHEBI:15378"/>
        <dbReference type="ChEBI" id="CHEBI:30616"/>
        <dbReference type="ChEBI" id="CHEBI:43474"/>
        <dbReference type="ChEBI" id="CHEBI:456216"/>
        <dbReference type="EC" id="5.6.2.4"/>
    </reaction>
</comment>